<sequence length="118" mass="14003">MFPLRTLRSETGESSGDVNYEKFNSAFYRIYFEESAQELFDLVPPSPFYHRTSRHRKDLHPYVVDIPWMRTKRFASSFLIRTARIWNALPASIFPSRYNMSTFKSRVNRHLLGKRAPP</sequence>
<dbReference type="AlphaFoldDB" id="A0A8S4SGN6"/>
<evidence type="ECO:0000313" key="2">
    <source>
        <dbReference type="Proteomes" id="UP000838756"/>
    </source>
</evidence>
<dbReference type="EMBL" id="CAKXAJ010026296">
    <property type="protein sequence ID" value="CAH2265932.1"/>
    <property type="molecule type" value="Genomic_DNA"/>
</dbReference>
<organism evidence="1 2">
    <name type="scientific">Pararge aegeria aegeria</name>
    <dbReference type="NCBI Taxonomy" id="348720"/>
    <lineage>
        <taxon>Eukaryota</taxon>
        <taxon>Metazoa</taxon>
        <taxon>Ecdysozoa</taxon>
        <taxon>Arthropoda</taxon>
        <taxon>Hexapoda</taxon>
        <taxon>Insecta</taxon>
        <taxon>Pterygota</taxon>
        <taxon>Neoptera</taxon>
        <taxon>Endopterygota</taxon>
        <taxon>Lepidoptera</taxon>
        <taxon>Glossata</taxon>
        <taxon>Ditrysia</taxon>
        <taxon>Papilionoidea</taxon>
        <taxon>Nymphalidae</taxon>
        <taxon>Satyrinae</taxon>
        <taxon>Satyrini</taxon>
        <taxon>Parargina</taxon>
        <taxon>Pararge</taxon>
    </lineage>
</organism>
<reference evidence="1" key="1">
    <citation type="submission" date="2022-03" db="EMBL/GenBank/DDBJ databases">
        <authorList>
            <person name="Lindestad O."/>
        </authorList>
    </citation>
    <scope>NUCLEOTIDE SEQUENCE</scope>
</reference>
<protein>
    <submittedName>
        <fullName evidence="1">Jg5842 protein</fullName>
    </submittedName>
</protein>
<accession>A0A8S4SGN6</accession>
<comment type="caution">
    <text evidence="1">The sequence shown here is derived from an EMBL/GenBank/DDBJ whole genome shotgun (WGS) entry which is preliminary data.</text>
</comment>
<dbReference type="Proteomes" id="UP000838756">
    <property type="component" value="Unassembled WGS sequence"/>
</dbReference>
<proteinExistence type="predicted"/>
<name>A0A8S4SGN6_9NEOP</name>
<keyword evidence="2" id="KW-1185">Reference proteome</keyword>
<gene>
    <name evidence="1" type="primary">jg5842</name>
    <name evidence="1" type="ORF">PAEG_LOCUS25119</name>
</gene>
<dbReference type="OrthoDB" id="6883380at2759"/>
<evidence type="ECO:0000313" key="1">
    <source>
        <dbReference type="EMBL" id="CAH2265932.1"/>
    </source>
</evidence>